<dbReference type="EMBL" id="SNRW01005548">
    <property type="protein sequence ID" value="KAA6384847.1"/>
    <property type="molecule type" value="Genomic_DNA"/>
</dbReference>
<gene>
    <name evidence="1" type="ORF">EZS28_019628</name>
</gene>
<evidence type="ECO:0000313" key="1">
    <source>
        <dbReference type="EMBL" id="KAA6384847.1"/>
    </source>
</evidence>
<protein>
    <submittedName>
        <fullName evidence="1">Uncharacterized protein</fullName>
    </submittedName>
</protein>
<reference evidence="1 2" key="1">
    <citation type="submission" date="2019-03" db="EMBL/GenBank/DDBJ databases">
        <title>Single cell metagenomics reveals metabolic interactions within the superorganism composed of flagellate Streblomastix strix and complex community of Bacteroidetes bacteria on its surface.</title>
        <authorList>
            <person name="Treitli S.C."/>
            <person name="Kolisko M."/>
            <person name="Husnik F."/>
            <person name="Keeling P."/>
            <person name="Hampl V."/>
        </authorList>
    </citation>
    <scope>NUCLEOTIDE SEQUENCE [LARGE SCALE GENOMIC DNA]</scope>
    <source>
        <strain evidence="1">ST1C</strain>
    </source>
</reference>
<name>A0A5J4VQC7_9EUKA</name>
<comment type="caution">
    <text evidence="1">The sequence shown here is derived from an EMBL/GenBank/DDBJ whole genome shotgun (WGS) entry which is preliminary data.</text>
</comment>
<dbReference type="Proteomes" id="UP000324800">
    <property type="component" value="Unassembled WGS sequence"/>
</dbReference>
<dbReference type="AlphaFoldDB" id="A0A5J4VQC7"/>
<sequence>MMIIELLTGRNAFAIDFSANTIAQAPIQYYNVRTLHAPEITCHAEVPLRQILNNAANSRVDGFIQNLQFQILMLHKLTIFSIQHVLEGNTSETLNDLVDMCAAILRFVESHVTRNSTIACVETDTSLRKSRPLQPASRPILRNSSGTRAIDSTAGDVYTNLDYIAILFRTSDTKTIDIITIPGIQHVPGNVTILRFSVTKPFLIEPIFFRLQYLIIQTAKHHGRLTVVHVEPSNLWIIINSIIQFINSTSIKLSGASILLIELPELESQSQAQEPVYSNGRQLDSPGTDLKRKIAQDQQPLWNQEISQRTDQSLFTRIDPQNQRQI</sequence>
<proteinExistence type="predicted"/>
<accession>A0A5J4VQC7</accession>
<evidence type="ECO:0000313" key="2">
    <source>
        <dbReference type="Proteomes" id="UP000324800"/>
    </source>
</evidence>
<organism evidence="1 2">
    <name type="scientific">Streblomastix strix</name>
    <dbReference type="NCBI Taxonomy" id="222440"/>
    <lineage>
        <taxon>Eukaryota</taxon>
        <taxon>Metamonada</taxon>
        <taxon>Preaxostyla</taxon>
        <taxon>Oxymonadida</taxon>
        <taxon>Streblomastigidae</taxon>
        <taxon>Streblomastix</taxon>
    </lineage>
</organism>